<accession>A0A0C2N6Z7</accession>
<dbReference type="AlphaFoldDB" id="A0A0C2N6Z7"/>
<evidence type="ECO:0000313" key="2">
    <source>
        <dbReference type="EMBL" id="KII72075.1"/>
    </source>
</evidence>
<sequence>MERWAKAFNSDKSSKMSAKKKHAQQVQETHKRAAALQDQIEATELYNRLSTSKMKSDDTAEKNLLDQTLNDDSHISVSDLVCLLCQRKFTSKQVLIKHVTTSNLHLSNLEKISKNI</sequence>
<keyword evidence="3" id="KW-1185">Reference proteome</keyword>
<reference evidence="2 3" key="1">
    <citation type="journal article" date="2014" name="Genome Biol. Evol.">
        <title>The genome of the myxosporean Thelohanellus kitauei shows adaptations to nutrient acquisition within its fish host.</title>
        <authorList>
            <person name="Yang Y."/>
            <person name="Xiong J."/>
            <person name="Zhou Z."/>
            <person name="Huo F."/>
            <person name="Miao W."/>
            <person name="Ran C."/>
            <person name="Liu Y."/>
            <person name="Zhang J."/>
            <person name="Feng J."/>
            <person name="Wang M."/>
            <person name="Wang M."/>
            <person name="Wang L."/>
            <person name="Yao B."/>
        </authorList>
    </citation>
    <scope>NUCLEOTIDE SEQUENCE [LARGE SCALE GENOMIC DNA]</scope>
    <source>
        <strain evidence="2">Wuqing</strain>
    </source>
</reference>
<dbReference type="OrthoDB" id="29221at2759"/>
<dbReference type="EMBL" id="JWZT01001421">
    <property type="protein sequence ID" value="KII72075.1"/>
    <property type="molecule type" value="Genomic_DNA"/>
</dbReference>
<evidence type="ECO:0000256" key="1">
    <source>
        <dbReference type="SAM" id="MobiDB-lite"/>
    </source>
</evidence>
<feature type="region of interest" description="Disordered" evidence="1">
    <location>
        <begin position="1"/>
        <end position="26"/>
    </location>
</feature>
<comment type="caution">
    <text evidence="2">The sequence shown here is derived from an EMBL/GenBank/DDBJ whole genome shotgun (WGS) entry which is preliminary data.</text>
</comment>
<organism evidence="2 3">
    <name type="scientific">Thelohanellus kitauei</name>
    <name type="common">Myxosporean</name>
    <dbReference type="NCBI Taxonomy" id="669202"/>
    <lineage>
        <taxon>Eukaryota</taxon>
        <taxon>Metazoa</taxon>
        <taxon>Cnidaria</taxon>
        <taxon>Myxozoa</taxon>
        <taxon>Myxosporea</taxon>
        <taxon>Bivalvulida</taxon>
        <taxon>Platysporina</taxon>
        <taxon>Myxobolidae</taxon>
        <taxon>Thelohanellus</taxon>
    </lineage>
</organism>
<gene>
    <name evidence="2" type="ORF">RF11_14806</name>
</gene>
<name>A0A0C2N6Z7_THEKT</name>
<evidence type="ECO:0008006" key="4">
    <source>
        <dbReference type="Google" id="ProtNLM"/>
    </source>
</evidence>
<evidence type="ECO:0000313" key="3">
    <source>
        <dbReference type="Proteomes" id="UP000031668"/>
    </source>
</evidence>
<dbReference type="Proteomes" id="UP000031668">
    <property type="component" value="Unassembled WGS sequence"/>
</dbReference>
<proteinExistence type="predicted"/>
<protein>
    <recommendedName>
        <fullName evidence="4">C2H2-type domain-containing protein</fullName>
    </recommendedName>
</protein>